<feature type="transmembrane region" description="Helical" evidence="2">
    <location>
        <begin position="767"/>
        <end position="792"/>
    </location>
</feature>
<dbReference type="PROSITE" id="PS50297">
    <property type="entry name" value="ANK_REP_REGION"/>
    <property type="match status" value="4"/>
</dbReference>
<dbReference type="Pfam" id="PF00023">
    <property type="entry name" value="Ank"/>
    <property type="match status" value="2"/>
</dbReference>
<feature type="repeat" description="ANK" evidence="1">
    <location>
        <begin position="225"/>
        <end position="246"/>
    </location>
</feature>
<accession>A0A8J5RJA0</accession>
<evidence type="ECO:0000256" key="1">
    <source>
        <dbReference type="PROSITE-ProRule" id="PRU00023"/>
    </source>
</evidence>
<name>A0A8J5RJA0_ZIZPA</name>
<feature type="repeat" description="ANK" evidence="1">
    <location>
        <begin position="191"/>
        <end position="223"/>
    </location>
</feature>
<dbReference type="PANTHER" id="PTHR34483">
    <property type="entry name" value="OS09G0129800 PROTEIN"/>
    <property type="match status" value="1"/>
</dbReference>
<feature type="transmembrane region" description="Helical" evidence="2">
    <location>
        <begin position="723"/>
        <end position="755"/>
    </location>
</feature>
<feature type="signal peptide" evidence="3">
    <location>
        <begin position="1"/>
        <end position="20"/>
    </location>
</feature>
<reference evidence="4" key="2">
    <citation type="submission" date="2021-02" db="EMBL/GenBank/DDBJ databases">
        <authorList>
            <person name="Kimball J.A."/>
            <person name="Haas M.W."/>
            <person name="Macchietto M."/>
            <person name="Kono T."/>
            <person name="Duquette J."/>
            <person name="Shao M."/>
        </authorList>
    </citation>
    <scope>NUCLEOTIDE SEQUENCE</scope>
    <source>
        <tissue evidence="4">Fresh leaf tissue</tissue>
    </source>
</reference>
<evidence type="ECO:0000256" key="2">
    <source>
        <dbReference type="SAM" id="Phobius"/>
    </source>
</evidence>
<dbReference type="Proteomes" id="UP000729402">
    <property type="component" value="Unassembled WGS sequence"/>
</dbReference>
<dbReference type="SMART" id="SM00248">
    <property type="entry name" value="ANK"/>
    <property type="match status" value="6"/>
</dbReference>
<evidence type="ECO:0000313" key="5">
    <source>
        <dbReference type="Proteomes" id="UP000729402"/>
    </source>
</evidence>
<organism evidence="4 5">
    <name type="scientific">Zizania palustris</name>
    <name type="common">Northern wild rice</name>
    <dbReference type="NCBI Taxonomy" id="103762"/>
    <lineage>
        <taxon>Eukaryota</taxon>
        <taxon>Viridiplantae</taxon>
        <taxon>Streptophyta</taxon>
        <taxon>Embryophyta</taxon>
        <taxon>Tracheophyta</taxon>
        <taxon>Spermatophyta</taxon>
        <taxon>Magnoliopsida</taxon>
        <taxon>Liliopsida</taxon>
        <taxon>Poales</taxon>
        <taxon>Poaceae</taxon>
        <taxon>BOP clade</taxon>
        <taxon>Oryzoideae</taxon>
        <taxon>Oryzeae</taxon>
        <taxon>Zizaniinae</taxon>
        <taxon>Zizania</taxon>
    </lineage>
</organism>
<dbReference type="AlphaFoldDB" id="A0A8J5RJA0"/>
<dbReference type="Pfam" id="PF12796">
    <property type="entry name" value="Ank_2"/>
    <property type="match status" value="2"/>
</dbReference>
<keyword evidence="2" id="KW-0472">Membrane</keyword>
<dbReference type="OrthoDB" id="20872at2759"/>
<evidence type="ECO:0000313" key="4">
    <source>
        <dbReference type="EMBL" id="KAG8046859.1"/>
    </source>
</evidence>
<keyword evidence="1" id="KW-0040">ANK repeat</keyword>
<feature type="transmembrane region" description="Helical" evidence="2">
    <location>
        <begin position="854"/>
        <end position="875"/>
    </location>
</feature>
<feature type="repeat" description="ANK" evidence="1">
    <location>
        <begin position="158"/>
        <end position="190"/>
    </location>
</feature>
<dbReference type="PROSITE" id="PS50088">
    <property type="entry name" value="ANK_REPEAT"/>
    <property type="match status" value="5"/>
</dbReference>
<feature type="transmembrane region" description="Helical" evidence="2">
    <location>
        <begin position="672"/>
        <end position="702"/>
    </location>
</feature>
<feature type="chain" id="PRO_5035329462" evidence="3">
    <location>
        <begin position="21"/>
        <end position="904"/>
    </location>
</feature>
<feature type="transmembrane region" description="Helical" evidence="2">
    <location>
        <begin position="610"/>
        <end position="629"/>
    </location>
</feature>
<feature type="transmembrane region" description="Helical" evidence="2">
    <location>
        <begin position="813"/>
        <end position="834"/>
    </location>
</feature>
<comment type="caution">
    <text evidence="4">The sequence shown here is derived from an EMBL/GenBank/DDBJ whole genome shotgun (WGS) entry which is preliminary data.</text>
</comment>
<evidence type="ECO:0000256" key="3">
    <source>
        <dbReference type="SAM" id="SignalP"/>
    </source>
</evidence>
<keyword evidence="2" id="KW-1133">Transmembrane helix</keyword>
<feature type="repeat" description="ANK" evidence="1">
    <location>
        <begin position="288"/>
        <end position="320"/>
    </location>
</feature>
<keyword evidence="3" id="KW-0732">Signal</keyword>
<protein>
    <submittedName>
        <fullName evidence="4">Uncharacterized protein</fullName>
    </submittedName>
</protein>
<dbReference type="EMBL" id="JAAALK010000290">
    <property type="protein sequence ID" value="KAG8046859.1"/>
    <property type="molecule type" value="Genomic_DNA"/>
</dbReference>
<dbReference type="InterPro" id="IPR002110">
    <property type="entry name" value="Ankyrin_rpt"/>
</dbReference>
<keyword evidence="2" id="KW-0812">Transmembrane</keyword>
<keyword evidence="5" id="KW-1185">Reference proteome</keyword>
<sequence>MCITIFPLFRLPLNLRVVLPSYCLVLSLHYSACSPARPCPVSLLTTPTAARSFFSPPPQTAQGSTVPGRDRVTARARAGGAVFGGGGGKWRLRRRPPEDPCFRRGRGAMGLLGMVGDSFGCSATGERLVSAARDGDVQEARALLELNPRLARYSTFGIRNSPLHYSATKGHHEIVSLLIESSVDINLRNCRGQTALMQACLYGQWKVVQILVLFKANIHKKDCFSGATAIHFAALKGHTRCIRLLVADYVPSLPEFWTVMHAKSTDETNKEAFDAIALRRLINSKSDGGITPLHLAALHGHAESVQLLLDLGASVSEVTINDGSTIDLIGSGSTPLHYAACGGSTVCCQLLVAAGANIGTQNTNGLTPLMVARSWHKNCIEGVLSKQPGPRIRILPSSYLSLPLMSIVKIARECGWRKTSVSSTCHDPCVICMEMECTVSAEGCGHEFCTKCALYLCSTANSSTSIRGANAGSKYASSTAITGSKYTSSSHQRPLTASHAAGQFRIPSVLAGAAGFTRSGPVVSFHVRPWSRVKCPAIFIKSPLPPLHHARTQLPTFPSSSSLAAQAGRRQLVLCSILGWRGAMAATGGAPPSFFAFLKQGALVPAKGRGVFLPLLAVTAALAGALLLANSLVVQPRAAAVLIDADAISRADPAGAGYTALVRRLHHDLKRLLIDAAACVVAAVVAGSAIKIATVFAAVSAFSAAEEGRATVSGVLGIAKGNVWGPVLTIAFGYVLEVVGAAGIVAMAMLMVPLLEYSLLLLFLDAMAVLLASLFLVYLTVVCAVAVVVSAAEPGRRGAGAVSRAWRLMQGKNAQAVLCLLATFALGAAVSPVYTLALRWWPRSAAAGVAAGVAYVLLLGAVEVFSVAAVTAYYFECREMKQAEEDMAAGHHYTKLPNDDEANI</sequence>
<dbReference type="PANTHER" id="PTHR34483:SF4">
    <property type="entry name" value="OS08G0256000 PROTEIN"/>
    <property type="match status" value="1"/>
</dbReference>
<proteinExistence type="predicted"/>
<feature type="repeat" description="ANK" evidence="1">
    <location>
        <begin position="331"/>
        <end position="363"/>
    </location>
</feature>
<gene>
    <name evidence="4" type="ORF">GUJ93_ZPchr0008g12740</name>
</gene>
<reference evidence="4" key="1">
    <citation type="journal article" date="2021" name="bioRxiv">
        <title>Whole Genome Assembly and Annotation of Northern Wild Rice, Zizania palustris L., Supports a Whole Genome Duplication in the Zizania Genus.</title>
        <authorList>
            <person name="Haas M."/>
            <person name="Kono T."/>
            <person name="Macchietto M."/>
            <person name="Millas R."/>
            <person name="McGilp L."/>
            <person name="Shao M."/>
            <person name="Duquette J."/>
            <person name="Hirsch C.N."/>
            <person name="Kimball J."/>
        </authorList>
    </citation>
    <scope>NUCLEOTIDE SEQUENCE</scope>
    <source>
        <tissue evidence="4">Fresh leaf tissue</tissue>
    </source>
</reference>